<proteinExistence type="predicted"/>
<organism evidence="1 2">
    <name type="scientific">Hymenobacter cavernae</name>
    <dbReference type="NCBI Taxonomy" id="2044852"/>
    <lineage>
        <taxon>Bacteria</taxon>
        <taxon>Pseudomonadati</taxon>
        <taxon>Bacteroidota</taxon>
        <taxon>Cytophagia</taxon>
        <taxon>Cytophagales</taxon>
        <taxon>Hymenobacteraceae</taxon>
        <taxon>Hymenobacter</taxon>
    </lineage>
</organism>
<dbReference type="InterPro" id="IPR007485">
    <property type="entry name" value="LPS_assembly_LptE"/>
</dbReference>
<evidence type="ECO:0000313" key="2">
    <source>
        <dbReference type="Proteomes" id="UP000632273"/>
    </source>
</evidence>
<evidence type="ECO:0000313" key="1">
    <source>
        <dbReference type="EMBL" id="GGF06999.1"/>
    </source>
</evidence>
<sequence>MTWNNCSQRLIGWLCLLLLPVLGGCKIYSFAGTNIDPSVKTISIQTFQNNANNGPSALAQSFTENFKDYFQRNTTLKLLPRDGDLQFEGQIIAYDFAPAAITREGNVDQAGVNRLTVQVRVRFTNTRDPKQDFEQTFQSNQDFPSTRDITSINSDPNATRDVLRNIITDVFNKSVANW</sequence>
<comment type="caution">
    <text evidence="1">The sequence shown here is derived from an EMBL/GenBank/DDBJ whole genome shotgun (WGS) entry which is preliminary data.</text>
</comment>
<dbReference type="RefSeq" id="WP_229755167.1">
    <property type="nucleotide sequence ID" value="NZ_BMHT01000003.1"/>
</dbReference>
<evidence type="ECO:0008006" key="3">
    <source>
        <dbReference type="Google" id="ProtNLM"/>
    </source>
</evidence>
<gene>
    <name evidence="1" type="ORF">GCM10011383_17570</name>
</gene>
<dbReference type="EMBL" id="BMHT01000003">
    <property type="protein sequence ID" value="GGF06999.1"/>
    <property type="molecule type" value="Genomic_DNA"/>
</dbReference>
<dbReference type="Proteomes" id="UP000632273">
    <property type="component" value="Unassembled WGS sequence"/>
</dbReference>
<accession>A0ABQ1TYH9</accession>
<name>A0ABQ1TYH9_9BACT</name>
<reference evidence="2" key="1">
    <citation type="journal article" date="2019" name="Int. J. Syst. Evol. Microbiol.">
        <title>The Global Catalogue of Microorganisms (GCM) 10K type strain sequencing project: providing services to taxonomists for standard genome sequencing and annotation.</title>
        <authorList>
            <consortium name="The Broad Institute Genomics Platform"/>
            <consortium name="The Broad Institute Genome Sequencing Center for Infectious Disease"/>
            <person name="Wu L."/>
            <person name="Ma J."/>
        </authorList>
    </citation>
    <scope>NUCLEOTIDE SEQUENCE [LARGE SCALE GENOMIC DNA]</scope>
    <source>
        <strain evidence="2">CGMCC 1.15197</strain>
    </source>
</reference>
<keyword evidence="2" id="KW-1185">Reference proteome</keyword>
<dbReference type="Pfam" id="PF04390">
    <property type="entry name" value="LptE"/>
    <property type="match status" value="1"/>
</dbReference>
<protein>
    <recommendedName>
        <fullName evidence="3">LptE family protein</fullName>
    </recommendedName>
</protein>